<evidence type="ECO:0000313" key="2">
    <source>
        <dbReference type="Proteomes" id="UP001303899"/>
    </source>
</evidence>
<protein>
    <submittedName>
        <fullName evidence="1">DUF3800 domain-containing protein</fullName>
    </submittedName>
</protein>
<name>A0ABU5S341_9BACT</name>
<accession>A0ABU5S341</accession>
<comment type="caution">
    <text evidence="1">The sequence shown here is derived from an EMBL/GenBank/DDBJ whole genome shotgun (WGS) entry which is preliminary data.</text>
</comment>
<dbReference type="RefSeq" id="WP_323327927.1">
    <property type="nucleotide sequence ID" value="NZ_JAYGIL010000008.1"/>
</dbReference>
<sequence length="257" mass="30650">MTKQNRYIFIDECGDPEFYGKGKRLLVGTQGYQPLLIIGMIETENRKELNKAVREFSESILQDTLFKSIPSVKDPNWFLHAKNDHPEVRAEFFKFLRQYQGIKFHAVIARKDIGIFNRKHNNNASEFYFDVIRKLLENHWTENVKYHIYLAHKSKSTTEKLINSIEKAIDKSNQKKGIIEQIDYQCTIEKSNFLPELSVVDYFLWALQRYIYKEERRFWETIEPLVGTVIDLYDGNKLYNENDLFRIEKAYPFEQIL</sequence>
<keyword evidence="2" id="KW-1185">Reference proteome</keyword>
<dbReference type="EMBL" id="JAYGIL010000008">
    <property type="protein sequence ID" value="MEA5402912.1"/>
    <property type="molecule type" value="Genomic_DNA"/>
</dbReference>
<gene>
    <name evidence="1" type="ORF">VB776_08300</name>
</gene>
<reference evidence="1 2" key="1">
    <citation type="submission" date="2023-12" db="EMBL/GenBank/DDBJ databases">
        <title>Novel species of the genus Arcicella isolated from rivers.</title>
        <authorList>
            <person name="Lu H."/>
        </authorList>
    </citation>
    <scope>NUCLEOTIDE SEQUENCE [LARGE SCALE GENOMIC DNA]</scope>
    <source>
        <strain evidence="1 2">DC2W</strain>
    </source>
</reference>
<dbReference type="Proteomes" id="UP001303899">
    <property type="component" value="Unassembled WGS sequence"/>
</dbReference>
<dbReference type="InterPro" id="IPR024524">
    <property type="entry name" value="DUF3800"/>
</dbReference>
<proteinExistence type="predicted"/>
<dbReference type="Pfam" id="PF12686">
    <property type="entry name" value="DUF3800"/>
    <property type="match status" value="1"/>
</dbReference>
<organism evidence="1 2">
    <name type="scientific">Arcicella gelida</name>
    <dbReference type="NCBI Taxonomy" id="2984195"/>
    <lineage>
        <taxon>Bacteria</taxon>
        <taxon>Pseudomonadati</taxon>
        <taxon>Bacteroidota</taxon>
        <taxon>Cytophagia</taxon>
        <taxon>Cytophagales</taxon>
        <taxon>Flectobacillaceae</taxon>
        <taxon>Arcicella</taxon>
    </lineage>
</organism>
<evidence type="ECO:0000313" key="1">
    <source>
        <dbReference type="EMBL" id="MEA5402912.1"/>
    </source>
</evidence>